<dbReference type="CTD" id="91860"/>
<evidence type="ECO:0000313" key="2">
    <source>
        <dbReference type="RefSeq" id="XP_036697820.1"/>
    </source>
</evidence>
<accession>A0A8B8WNT3</accession>
<keyword evidence="1" id="KW-1185">Reference proteome</keyword>
<proteinExistence type="predicted"/>
<dbReference type="AlphaFoldDB" id="A0A8B8WNT3"/>
<dbReference type="Proteomes" id="UP000694857">
    <property type="component" value="Chromosome 2"/>
</dbReference>
<evidence type="ECO:0000313" key="1">
    <source>
        <dbReference type="Proteomes" id="UP000694857"/>
    </source>
</evidence>
<sequence>MTCQLLGCYLVRSSKGGCRVLFAAHGGVLLQDVASNVSSPHAWSSFDSRRMAGECRQKAKTWMTCQLLGCYLVSLSRGNLSGTWTTMVASPWAVSEKFPSPASLQSLLYSAQPGRVRILQLRFCGSRNGCEQPLSRTHLSLVRELCAVHMCGHTCWS</sequence>
<reference evidence="2" key="1">
    <citation type="submission" date="2025-08" db="UniProtKB">
        <authorList>
            <consortium name="RefSeq"/>
        </authorList>
    </citation>
    <scope>IDENTIFICATION</scope>
    <source>
        <tissue evidence="2">Epidermis and Blubber</tissue>
    </source>
</reference>
<name>A0A8B8WNT3_BALMU</name>
<dbReference type="RefSeq" id="XP_036697820.1">
    <property type="nucleotide sequence ID" value="XM_036841925.1"/>
</dbReference>
<protein>
    <submittedName>
        <fullName evidence="2">Calmodulin-like protein 4 isoform X2</fullName>
    </submittedName>
</protein>
<gene>
    <name evidence="2" type="primary">CALML4</name>
</gene>
<organism evidence="1 2">
    <name type="scientific">Balaenoptera musculus</name>
    <name type="common">Blue whale</name>
    <dbReference type="NCBI Taxonomy" id="9771"/>
    <lineage>
        <taxon>Eukaryota</taxon>
        <taxon>Metazoa</taxon>
        <taxon>Chordata</taxon>
        <taxon>Craniata</taxon>
        <taxon>Vertebrata</taxon>
        <taxon>Euteleostomi</taxon>
        <taxon>Mammalia</taxon>
        <taxon>Eutheria</taxon>
        <taxon>Laurasiatheria</taxon>
        <taxon>Artiodactyla</taxon>
        <taxon>Whippomorpha</taxon>
        <taxon>Cetacea</taxon>
        <taxon>Mysticeti</taxon>
        <taxon>Balaenopteridae</taxon>
        <taxon>Balaenoptera</taxon>
    </lineage>
</organism>
<dbReference type="GeneID" id="118889785"/>